<evidence type="ECO:0000313" key="2">
    <source>
        <dbReference type="Proteomes" id="UP001151760"/>
    </source>
</evidence>
<sequence>MQTRSIKGQFAITDDSCRQLLNIKVEFSVEDLEMALILQNSTLFENKVTISFGYKVLGWRSIPAYNIVIVRAFLFWVQDSLDEKCEVLLHPNGLSEDGTTTL</sequence>
<dbReference type="Proteomes" id="UP001151760">
    <property type="component" value="Unassembled WGS sequence"/>
</dbReference>
<proteinExistence type="predicted"/>
<reference evidence="1" key="2">
    <citation type="submission" date="2022-01" db="EMBL/GenBank/DDBJ databases">
        <authorList>
            <person name="Yamashiro T."/>
            <person name="Shiraishi A."/>
            <person name="Satake H."/>
            <person name="Nakayama K."/>
        </authorList>
    </citation>
    <scope>NUCLEOTIDE SEQUENCE</scope>
</reference>
<evidence type="ECO:0000313" key="1">
    <source>
        <dbReference type="EMBL" id="GJS80305.1"/>
    </source>
</evidence>
<comment type="caution">
    <text evidence="1">The sequence shown here is derived from an EMBL/GenBank/DDBJ whole genome shotgun (WGS) entry which is preliminary data.</text>
</comment>
<dbReference type="EMBL" id="BQNB010010661">
    <property type="protein sequence ID" value="GJS80305.1"/>
    <property type="molecule type" value="Genomic_DNA"/>
</dbReference>
<accession>A0ABQ4YTK0</accession>
<name>A0ABQ4YTK0_9ASTR</name>
<organism evidence="1 2">
    <name type="scientific">Tanacetum coccineum</name>
    <dbReference type="NCBI Taxonomy" id="301880"/>
    <lineage>
        <taxon>Eukaryota</taxon>
        <taxon>Viridiplantae</taxon>
        <taxon>Streptophyta</taxon>
        <taxon>Embryophyta</taxon>
        <taxon>Tracheophyta</taxon>
        <taxon>Spermatophyta</taxon>
        <taxon>Magnoliopsida</taxon>
        <taxon>eudicotyledons</taxon>
        <taxon>Gunneridae</taxon>
        <taxon>Pentapetalae</taxon>
        <taxon>asterids</taxon>
        <taxon>campanulids</taxon>
        <taxon>Asterales</taxon>
        <taxon>Asteraceae</taxon>
        <taxon>Asteroideae</taxon>
        <taxon>Anthemideae</taxon>
        <taxon>Anthemidinae</taxon>
        <taxon>Tanacetum</taxon>
    </lineage>
</organism>
<gene>
    <name evidence="1" type="ORF">Tco_0730186</name>
</gene>
<reference evidence="1" key="1">
    <citation type="journal article" date="2022" name="Int. J. Mol. Sci.">
        <title>Draft Genome of Tanacetum Coccineum: Genomic Comparison of Closely Related Tanacetum-Family Plants.</title>
        <authorList>
            <person name="Yamashiro T."/>
            <person name="Shiraishi A."/>
            <person name="Nakayama K."/>
            <person name="Satake H."/>
        </authorList>
    </citation>
    <scope>NUCLEOTIDE SEQUENCE</scope>
</reference>
<keyword evidence="2" id="KW-1185">Reference proteome</keyword>
<protein>
    <submittedName>
        <fullName evidence="1">Uncharacterized protein</fullName>
    </submittedName>
</protein>